<dbReference type="Gene3D" id="3.40.228.10">
    <property type="entry name" value="Dimethylsulfoxide Reductase, domain 2"/>
    <property type="match status" value="1"/>
</dbReference>
<comment type="similarity">
    <text evidence="2">Belongs to the prokaryotic molybdopterin-containing oxidoreductase family.</text>
</comment>
<evidence type="ECO:0000313" key="10">
    <source>
        <dbReference type="Proteomes" id="UP000199392"/>
    </source>
</evidence>
<dbReference type="Gene3D" id="3.90.55.10">
    <property type="entry name" value="Dimethylsulfoxide Reductase, domain 3"/>
    <property type="match status" value="1"/>
</dbReference>
<dbReference type="EMBL" id="FOZW01000008">
    <property type="protein sequence ID" value="SFT01335.1"/>
    <property type="molecule type" value="Genomic_DNA"/>
</dbReference>
<keyword evidence="5" id="KW-0560">Oxidoreductase</keyword>
<evidence type="ECO:0000256" key="3">
    <source>
        <dbReference type="ARBA" id="ARBA00022505"/>
    </source>
</evidence>
<dbReference type="GO" id="GO:0043546">
    <property type="term" value="F:molybdopterin cofactor binding"/>
    <property type="evidence" value="ECO:0007669"/>
    <property type="project" value="InterPro"/>
</dbReference>
<dbReference type="STRING" id="311180.SAMN04488050_10870"/>
<dbReference type="InterPro" id="IPR050612">
    <property type="entry name" value="Prok_Mopterin_Oxidored"/>
</dbReference>
<dbReference type="Gene3D" id="3.40.50.740">
    <property type="match status" value="1"/>
</dbReference>
<feature type="domain" description="Molybdopterin oxidoreductase" evidence="6">
    <location>
        <begin position="64"/>
        <end position="519"/>
    </location>
</feature>
<keyword evidence="10" id="KW-1185">Reference proteome</keyword>
<dbReference type="InterPro" id="IPR006656">
    <property type="entry name" value="Mopterin_OxRdtase"/>
</dbReference>
<accession>A0A1I6UIP9</accession>
<dbReference type="PANTHER" id="PTHR43742:SF10">
    <property type="entry name" value="TRIMETHYLAMINE-N-OXIDE REDUCTASE 2"/>
    <property type="match status" value="1"/>
</dbReference>
<dbReference type="InterPro" id="IPR009010">
    <property type="entry name" value="Asp_de-COase-like_dom_sf"/>
</dbReference>
<dbReference type="InterPro" id="IPR041460">
    <property type="entry name" value="Molybdopterin_N"/>
</dbReference>
<feature type="domain" description="Molybdopterin oxidoreductase N-terminal" evidence="8">
    <location>
        <begin position="23"/>
        <end position="50"/>
    </location>
</feature>
<keyword evidence="4" id="KW-0479">Metal-binding</keyword>
<dbReference type="GO" id="GO:0030151">
    <property type="term" value="F:molybdenum ion binding"/>
    <property type="evidence" value="ECO:0007669"/>
    <property type="project" value="TreeGrafter"/>
</dbReference>
<dbReference type="InterPro" id="IPR006657">
    <property type="entry name" value="MoPterin_dinucl-bd_dom"/>
</dbReference>
<sequence>MAEDLMVTDAAQDSALDQAPVSLGHWGAFRADVKQGRLVRAVPLGGADPAMVGAWPELVHSPERIDRPHVRRGWLEGGPAPSDLRGRDEMVPVDWDVALDLAAGEIARMQSKHGPTAILGGSYGWSSAGRLHHARSQVRRFLAAAGGFTDQVGNYSWGAAAVILPHVLGSAAAVSHASTSWQSIAEHSDAVVAFGGLNPKNWRVTSGGAVDHPLPELVAQAQARGCHFTVLSPLAQDVPEGLDATLIQPRPGSDTAIMLALAHEAWVSGRADHDFLARYTTGHEKLVAYLTGESDGTAKTLDWAAALAGVPVETLRGLWQRIREGRVMLTASWSLQRAEHGEQSYWSLIALAAMLGQIGLPGGGFSFGYGSMGSVGANARRGYVPTFPGLPNAGMAIPAAAFADALLHPGETLPFDGREITLPDVRMIYWAGGNPFHHAQDLGKVEAAWARAETVIVHEPWWTATARRADIVFPATTSAERADIGGTSRDPHVVYMAPLVPPQGQARNDRDIFAALAERLGCRAAYDEGLDEEGWLRRMWQATEAKGAAEGIEVPSFEALRQQGIWRVPAPDGPEVMLAEFRAAPEAQPLPTASGRIELYSERIAGFGYDDQPGHAVFHAPTEWLGAAKEGQFHLVTNQPERQLHGQLWQTSAGMSGAPAPVRINPADAADHGISEGQVVRLENARGACRATALIDTGVRRGVLVMPTGAWFEPDAAGGAERNGNPNVLTSDRRTSRLAQATAALSALVRLAPEPDAHDHSY</sequence>
<dbReference type="GO" id="GO:0009055">
    <property type="term" value="F:electron transfer activity"/>
    <property type="evidence" value="ECO:0007669"/>
    <property type="project" value="TreeGrafter"/>
</dbReference>
<evidence type="ECO:0000259" key="6">
    <source>
        <dbReference type="Pfam" id="PF00384"/>
    </source>
</evidence>
<organism evidence="9 10">
    <name type="scientific">Alloyangia pacifica</name>
    <dbReference type="NCBI Taxonomy" id="311180"/>
    <lineage>
        <taxon>Bacteria</taxon>
        <taxon>Pseudomonadati</taxon>
        <taxon>Pseudomonadota</taxon>
        <taxon>Alphaproteobacteria</taxon>
        <taxon>Rhodobacterales</taxon>
        <taxon>Roseobacteraceae</taxon>
        <taxon>Alloyangia</taxon>
    </lineage>
</organism>
<name>A0A1I6UIP9_9RHOB</name>
<dbReference type="GO" id="GO:0030288">
    <property type="term" value="C:outer membrane-bounded periplasmic space"/>
    <property type="evidence" value="ECO:0007669"/>
    <property type="project" value="TreeGrafter"/>
</dbReference>
<dbReference type="GO" id="GO:0009061">
    <property type="term" value="P:anaerobic respiration"/>
    <property type="evidence" value="ECO:0007669"/>
    <property type="project" value="TreeGrafter"/>
</dbReference>
<dbReference type="Pfam" id="PF18364">
    <property type="entry name" value="Molybdopterin_N"/>
    <property type="match status" value="1"/>
</dbReference>
<dbReference type="AlphaFoldDB" id="A0A1I6UIP9"/>
<dbReference type="Proteomes" id="UP000199392">
    <property type="component" value="Unassembled WGS sequence"/>
</dbReference>
<evidence type="ECO:0000259" key="7">
    <source>
        <dbReference type="Pfam" id="PF01568"/>
    </source>
</evidence>
<evidence type="ECO:0000256" key="2">
    <source>
        <dbReference type="ARBA" id="ARBA00010312"/>
    </source>
</evidence>
<feature type="domain" description="Molybdopterin dinucleotide-binding" evidence="7">
    <location>
        <begin position="633"/>
        <end position="742"/>
    </location>
</feature>
<dbReference type="SUPFAM" id="SSF53706">
    <property type="entry name" value="Formate dehydrogenase/DMSO reductase, domains 1-3"/>
    <property type="match status" value="1"/>
</dbReference>
<dbReference type="Pfam" id="PF01568">
    <property type="entry name" value="Molydop_binding"/>
    <property type="match status" value="1"/>
</dbReference>
<evidence type="ECO:0000256" key="4">
    <source>
        <dbReference type="ARBA" id="ARBA00022723"/>
    </source>
</evidence>
<keyword evidence="3" id="KW-0500">Molybdenum</keyword>
<proteinExistence type="inferred from homology"/>
<evidence type="ECO:0000256" key="5">
    <source>
        <dbReference type="ARBA" id="ARBA00023002"/>
    </source>
</evidence>
<dbReference type="GO" id="GO:0016491">
    <property type="term" value="F:oxidoreductase activity"/>
    <property type="evidence" value="ECO:0007669"/>
    <property type="project" value="UniProtKB-KW"/>
</dbReference>
<comment type="cofactor">
    <cofactor evidence="1">
        <name>Mo-bis(molybdopterin guanine dinucleotide)</name>
        <dbReference type="ChEBI" id="CHEBI:60539"/>
    </cofactor>
</comment>
<evidence type="ECO:0000313" key="9">
    <source>
        <dbReference type="EMBL" id="SFT01335.1"/>
    </source>
</evidence>
<evidence type="ECO:0000256" key="1">
    <source>
        <dbReference type="ARBA" id="ARBA00001942"/>
    </source>
</evidence>
<gene>
    <name evidence="9" type="ORF">SAMN04488050_10870</name>
</gene>
<dbReference type="Gene3D" id="2.40.40.20">
    <property type="match status" value="1"/>
</dbReference>
<evidence type="ECO:0000259" key="8">
    <source>
        <dbReference type="Pfam" id="PF18364"/>
    </source>
</evidence>
<reference evidence="10" key="1">
    <citation type="submission" date="2016-10" db="EMBL/GenBank/DDBJ databases">
        <authorList>
            <person name="Varghese N."/>
            <person name="Submissions S."/>
        </authorList>
    </citation>
    <scope>NUCLEOTIDE SEQUENCE [LARGE SCALE GENOMIC DNA]</scope>
    <source>
        <strain evidence="10">DSM 26894</strain>
    </source>
</reference>
<dbReference type="PANTHER" id="PTHR43742">
    <property type="entry name" value="TRIMETHYLAMINE-N-OXIDE REDUCTASE"/>
    <property type="match status" value="1"/>
</dbReference>
<dbReference type="Pfam" id="PF00384">
    <property type="entry name" value="Molybdopterin"/>
    <property type="match status" value="1"/>
</dbReference>
<protein>
    <submittedName>
        <fullName evidence="9">Biotin/methionine sulfoxide reductase</fullName>
    </submittedName>
</protein>
<dbReference type="RefSeq" id="WP_245696131.1">
    <property type="nucleotide sequence ID" value="NZ_FNCL01000009.1"/>
</dbReference>
<dbReference type="SUPFAM" id="SSF50692">
    <property type="entry name" value="ADC-like"/>
    <property type="match status" value="1"/>
</dbReference>